<name>A0A8J7Q9C0_9BACT</name>
<dbReference type="Gene3D" id="3.30.565.10">
    <property type="entry name" value="Histidine kinase-like ATPase, C-terminal domain"/>
    <property type="match status" value="1"/>
</dbReference>
<dbReference type="PROSITE" id="PS50109">
    <property type="entry name" value="HIS_KIN"/>
    <property type="match status" value="1"/>
</dbReference>
<dbReference type="Gene3D" id="3.30.450.20">
    <property type="entry name" value="PAS domain"/>
    <property type="match status" value="1"/>
</dbReference>
<keyword evidence="5" id="KW-0547">Nucleotide-binding</keyword>
<dbReference type="SMART" id="SM00387">
    <property type="entry name" value="HATPase_c"/>
    <property type="match status" value="1"/>
</dbReference>
<comment type="caution">
    <text evidence="10">The sequence shown here is derived from an EMBL/GenBank/DDBJ whole genome shotgun (WGS) entry which is preliminary data.</text>
</comment>
<evidence type="ECO:0000313" key="10">
    <source>
        <dbReference type="EMBL" id="MBO1322672.1"/>
    </source>
</evidence>
<dbReference type="InterPro" id="IPR003661">
    <property type="entry name" value="HisK_dim/P_dom"/>
</dbReference>
<accession>A0A8J7Q9C0</accession>
<dbReference type="Pfam" id="PF00512">
    <property type="entry name" value="HisKA"/>
    <property type="match status" value="1"/>
</dbReference>
<reference evidence="10" key="1">
    <citation type="submission" date="2021-03" db="EMBL/GenBank/DDBJ databases">
        <authorList>
            <person name="Wang G."/>
        </authorList>
    </citation>
    <scope>NUCLEOTIDE SEQUENCE</scope>
    <source>
        <strain evidence="10">KCTC 12899</strain>
    </source>
</reference>
<evidence type="ECO:0000256" key="4">
    <source>
        <dbReference type="ARBA" id="ARBA00022679"/>
    </source>
</evidence>
<keyword evidence="4" id="KW-0808">Transferase</keyword>
<dbReference type="SUPFAM" id="SSF55874">
    <property type="entry name" value="ATPase domain of HSP90 chaperone/DNA topoisomerase II/histidine kinase"/>
    <property type="match status" value="1"/>
</dbReference>
<dbReference type="Gene3D" id="1.10.287.130">
    <property type="match status" value="1"/>
</dbReference>
<dbReference type="InterPro" id="IPR035965">
    <property type="entry name" value="PAS-like_dom_sf"/>
</dbReference>
<dbReference type="InterPro" id="IPR005467">
    <property type="entry name" value="His_kinase_dom"/>
</dbReference>
<dbReference type="InterPro" id="IPR036890">
    <property type="entry name" value="HATPase_C_sf"/>
</dbReference>
<protein>
    <recommendedName>
        <fullName evidence="2">histidine kinase</fullName>
        <ecNumber evidence="2">2.7.13.3</ecNumber>
    </recommendedName>
</protein>
<evidence type="ECO:0000256" key="7">
    <source>
        <dbReference type="ARBA" id="ARBA00022840"/>
    </source>
</evidence>
<dbReference type="InterPro" id="IPR003594">
    <property type="entry name" value="HATPase_dom"/>
</dbReference>
<dbReference type="CDD" id="cd00075">
    <property type="entry name" value="HATPase"/>
    <property type="match status" value="1"/>
</dbReference>
<dbReference type="GO" id="GO:0005524">
    <property type="term" value="F:ATP binding"/>
    <property type="evidence" value="ECO:0007669"/>
    <property type="project" value="UniProtKB-KW"/>
</dbReference>
<feature type="domain" description="Histidine kinase" evidence="9">
    <location>
        <begin position="203"/>
        <end position="410"/>
    </location>
</feature>
<keyword evidence="7" id="KW-0067">ATP-binding</keyword>
<evidence type="ECO:0000256" key="5">
    <source>
        <dbReference type="ARBA" id="ARBA00022741"/>
    </source>
</evidence>
<dbReference type="CDD" id="cd00082">
    <property type="entry name" value="HisKA"/>
    <property type="match status" value="1"/>
</dbReference>
<evidence type="ECO:0000256" key="1">
    <source>
        <dbReference type="ARBA" id="ARBA00000085"/>
    </source>
</evidence>
<dbReference type="AlphaFoldDB" id="A0A8J7Q9C0"/>
<evidence type="ECO:0000259" key="9">
    <source>
        <dbReference type="PROSITE" id="PS50109"/>
    </source>
</evidence>
<evidence type="ECO:0000256" key="6">
    <source>
        <dbReference type="ARBA" id="ARBA00022777"/>
    </source>
</evidence>
<dbReference type="InterPro" id="IPR036097">
    <property type="entry name" value="HisK_dim/P_sf"/>
</dbReference>
<dbReference type="Pfam" id="PF02518">
    <property type="entry name" value="HATPase_c"/>
    <property type="match status" value="1"/>
</dbReference>
<dbReference type="SMART" id="SM00388">
    <property type="entry name" value="HisKA"/>
    <property type="match status" value="1"/>
</dbReference>
<evidence type="ECO:0000256" key="8">
    <source>
        <dbReference type="ARBA" id="ARBA00023012"/>
    </source>
</evidence>
<comment type="catalytic activity">
    <reaction evidence="1">
        <text>ATP + protein L-histidine = ADP + protein N-phospho-L-histidine.</text>
        <dbReference type="EC" id="2.7.13.3"/>
    </reaction>
</comment>
<dbReference type="SUPFAM" id="SSF47384">
    <property type="entry name" value="Homodimeric domain of signal transducing histidine kinase"/>
    <property type="match status" value="1"/>
</dbReference>
<keyword evidence="3" id="KW-0597">Phosphoprotein</keyword>
<gene>
    <name evidence="10" type="ORF">J3U88_29630</name>
</gene>
<keyword evidence="11" id="KW-1185">Reference proteome</keyword>
<dbReference type="PRINTS" id="PR00344">
    <property type="entry name" value="BCTRLSENSOR"/>
</dbReference>
<dbReference type="PANTHER" id="PTHR43065">
    <property type="entry name" value="SENSOR HISTIDINE KINASE"/>
    <property type="match status" value="1"/>
</dbReference>
<keyword evidence="8" id="KW-0902">Two-component regulatory system</keyword>
<dbReference type="EC" id="2.7.13.3" evidence="2"/>
<proteinExistence type="predicted"/>
<dbReference type="Proteomes" id="UP000664417">
    <property type="component" value="Unassembled WGS sequence"/>
</dbReference>
<keyword evidence="6" id="KW-0418">Kinase</keyword>
<dbReference type="InterPro" id="IPR004358">
    <property type="entry name" value="Sig_transdc_His_kin-like_C"/>
</dbReference>
<evidence type="ECO:0000256" key="3">
    <source>
        <dbReference type="ARBA" id="ARBA00022553"/>
    </source>
</evidence>
<evidence type="ECO:0000256" key="2">
    <source>
        <dbReference type="ARBA" id="ARBA00012438"/>
    </source>
</evidence>
<dbReference type="PANTHER" id="PTHR43065:SF10">
    <property type="entry name" value="PEROXIDE STRESS-ACTIVATED HISTIDINE KINASE MAK3"/>
    <property type="match status" value="1"/>
</dbReference>
<organism evidence="10 11">
    <name type="scientific">Acanthopleuribacter pedis</name>
    <dbReference type="NCBI Taxonomy" id="442870"/>
    <lineage>
        <taxon>Bacteria</taxon>
        <taxon>Pseudomonadati</taxon>
        <taxon>Acidobacteriota</taxon>
        <taxon>Holophagae</taxon>
        <taxon>Acanthopleuribacterales</taxon>
        <taxon>Acanthopleuribacteraceae</taxon>
        <taxon>Acanthopleuribacter</taxon>
    </lineage>
</organism>
<dbReference type="RefSeq" id="WP_207862645.1">
    <property type="nucleotide sequence ID" value="NZ_JAFREP010000040.1"/>
</dbReference>
<evidence type="ECO:0000313" key="11">
    <source>
        <dbReference type="Proteomes" id="UP000664417"/>
    </source>
</evidence>
<sequence>MANSKNPPTDATGAAETNLLIEAFRSFNEASTVLERSYQELQAHTRELDLELADANERLRRSLLEQEATSLHLRSILNSLQVGIMVVDLEGVLEAINPCAVKLVDFEGSVGVNYAEANLPQAVADFIYDCLEGTMPRIAKREVTLPQPDGQRDLELQFKLVRPEGGGILSVLILMTDKTLLNRLQSQSKRTARLAAMGEMAAELAHEIRNPLGSIKLFSGLLEGDLEEQPEQAKLAGQISHGVNVLENIVGNILAFSRNVTPKKEALELAALVEQSLPLFEMERARKNIEVTLRKPERRLMIEADPHLLKQMLLNLCNNAIKAMAPGGRLDIQVNTHDEFAELVITDTGHGIPADQLPKIFDPFYTTFHGGTGLGLSVVNQIVEKHAGAIDIKSAVDRGTSVYVSLPRSL</sequence>
<dbReference type="EMBL" id="JAFREP010000040">
    <property type="protein sequence ID" value="MBO1322672.1"/>
    <property type="molecule type" value="Genomic_DNA"/>
</dbReference>
<dbReference type="GO" id="GO:0000155">
    <property type="term" value="F:phosphorelay sensor kinase activity"/>
    <property type="evidence" value="ECO:0007669"/>
    <property type="project" value="InterPro"/>
</dbReference>
<dbReference type="SUPFAM" id="SSF55785">
    <property type="entry name" value="PYP-like sensor domain (PAS domain)"/>
    <property type="match status" value="1"/>
</dbReference>